<dbReference type="InterPro" id="IPR003959">
    <property type="entry name" value="ATPase_AAA_core"/>
</dbReference>
<dbReference type="InterPro" id="IPR041546">
    <property type="entry name" value="ClpA/ClpB_AAA_lid"/>
</dbReference>
<sequence length="866" mass="97302">MNIERYTEKAQEALASAQASAQQFQHNEIDAEHILLGLLAHEGGLVPEIIRKVGADPQQLREHVEAALQDRPRVSGGDQLYASRRAARVLQAADAEAKRFKDEFVSTEHLLLALTDIADGDVSRIFRNFGIDKNKVLAALKAMRGSQRVTDQSAEERYQPLDKFGRDVTQLARDGKLDPVIGRDDEIRRVMQVLSRRTKNNPVLIGEAGVGKTAIVEGLAQRIIRGDVPESLKDRRVVSLDIGALIAGSKYRGEFENRLKAVLKEVTASDGRIILFIDELHLIVGAGKAEGSVDAGNLLKPMLARGELRCIGATTLDEYRQYVEKDKALERRFQPVYVDQPSVDDTISILRGLKERYEVHHGVRISDAALIAAATMSQRYISDRFLPDKAIDLVDEAAARLKLEITSKPVALDEVERRILQLEMEKLSLKREEDPASRQRLAEIEKEIAGLQEEQQRLAAAWERERGAVEERRKLKEEVERVQREIDEAKRKYDLNRAAELEYGRLVELRKKLAAGEKQARNSKLLREEVTEDDIAAVVAKWTGIPVENLLESERQKLLRLEDEIHKRVVGQDQAVKVVAEAIRRARAGIADRRRPTGSFIFMGPTGVGKTELARTLALVLFDSEDAMVRIDMSEYGERHTVSRLIGAPPGYIGFEGGGQLTEAVRRRPYRVVLLDEIEKAHPEVANILLQILDDGRLTDGHGRTVDFTNTIIIMTSNIGTELFTDHAEIGFEREGEAQEYFRSEPMRLLRQHFRPEFLNRIDEVVVFNRLSQDDVRRIVDIQLARLKTTLTAQGVELIIKPGVEDVLAKEGFAPEFGARPLRRVIQQRLENPLAAMILERKPAKVTAEDRDGTIVLSPQGAQSGD</sequence>
<protein>
    <recommendedName>
        <fullName evidence="10">Chaperone protein ClpB</fullName>
    </recommendedName>
</protein>
<dbReference type="Gene3D" id="1.10.1780.10">
    <property type="entry name" value="Clp, N-terminal domain"/>
    <property type="match status" value="1"/>
</dbReference>
<keyword evidence="5 10" id="KW-0175">Coiled coil</keyword>
<dbReference type="InterPro" id="IPR019489">
    <property type="entry name" value="Clp_ATPase_C"/>
</dbReference>
<dbReference type="PROSITE" id="PS00870">
    <property type="entry name" value="CLPAB_1"/>
    <property type="match status" value="1"/>
</dbReference>
<comment type="subcellular location">
    <subcellularLocation>
        <location evidence="10">Cytoplasm</location>
    </subcellularLocation>
</comment>
<evidence type="ECO:0000256" key="3">
    <source>
        <dbReference type="ARBA" id="ARBA00022741"/>
    </source>
</evidence>
<dbReference type="Pfam" id="PF17871">
    <property type="entry name" value="AAA_lid_9"/>
    <property type="match status" value="1"/>
</dbReference>
<dbReference type="InterPro" id="IPR027417">
    <property type="entry name" value="P-loop_NTPase"/>
</dbReference>
<dbReference type="InterPro" id="IPR004176">
    <property type="entry name" value="Clp_R_N"/>
</dbReference>
<comment type="subunit">
    <text evidence="7">Homohexamer. The oligomerization is ATP-dependent.</text>
</comment>
<dbReference type="FunFam" id="3.40.50.300:FF:000025">
    <property type="entry name" value="ATP-dependent Clp protease subunit"/>
    <property type="match status" value="1"/>
</dbReference>
<keyword evidence="6 9" id="KW-0143">Chaperone</keyword>
<dbReference type="SMART" id="SM00382">
    <property type="entry name" value="AAA"/>
    <property type="match status" value="2"/>
</dbReference>
<dbReference type="SMART" id="SM01086">
    <property type="entry name" value="ClpB_D2-small"/>
    <property type="match status" value="1"/>
</dbReference>
<dbReference type="GO" id="GO:0005737">
    <property type="term" value="C:cytoplasm"/>
    <property type="evidence" value="ECO:0007669"/>
    <property type="project" value="UniProtKB-SubCell"/>
</dbReference>
<dbReference type="FunFam" id="3.40.50.300:FF:000120">
    <property type="entry name" value="ATP-dependent chaperone ClpB"/>
    <property type="match status" value="1"/>
</dbReference>
<dbReference type="InterPro" id="IPR050130">
    <property type="entry name" value="ClpA_ClpB"/>
</dbReference>
<dbReference type="PROSITE" id="PS00871">
    <property type="entry name" value="CLPAB_2"/>
    <property type="match status" value="1"/>
</dbReference>
<evidence type="ECO:0000259" key="11">
    <source>
        <dbReference type="PROSITE" id="PS51903"/>
    </source>
</evidence>
<evidence type="ECO:0000256" key="8">
    <source>
        <dbReference type="PROSITE-ProRule" id="PRU01251"/>
    </source>
</evidence>
<dbReference type="GO" id="GO:0005524">
    <property type="term" value="F:ATP binding"/>
    <property type="evidence" value="ECO:0007669"/>
    <property type="project" value="UniProtKB-UniRule"/>
</dbReference>
<evidence type="ECO:0000256" key="5">
    <source>
        <dbReference type="ARBA" id="ARBA00023054"/>
    </source>
</evidence>
<proteinExistence type="inferred from homology"/>
<dbReference type="PROSITE" id="PS51903">
    <property type="entry name" value="CLP_R"/>
    <property type="match status" value="1"/>
</dbReference>
<dbReference type="GO" id="GO:0042026">
    <property type="term" value="P:protein refolding"/>
    <property type="evidence" value="ECO:0007669"/>
    <property type="project" value="UniProtKB-UniRule"/>
</dbReference>
<evidence type="ECO:0000256" key="2">
    <source>
        <dbReference type="ARBA" id="ARBA00022737"/>
    </source>
</evidence>
<dbReference type="InterPro" id="IPR003593">
    <property type="entry name" value="AAA+_ATPase"/>
</dbReference>
<accession>A0A7C4CAF1</accession>
<comment type="function">
    <text evidence="10">Part of a stress-induced multi-chaperone system, it is involved in the recovery of the cell from heat-induced damage, in cooperation with DnaK, DnaJ and GrpE.</text>
</comment>
<dbReference type="InterPro" id="IPR018368">
    <property type="entry name" value="ClpA/B_CS1"/>
</dbReference>
<comment type="subunit">
    <text evidence="10">Homohexamer; The oligomerization is ATP-dependent.</text>
</comment>
<keyword evidence="10" id="KW-0346">Stress response</keyword>
<keyword evidence="4 9" id="KW-0067">ATP-binding</keyword>
<name>A0A7C4CAF1_UNCW3</name>
<feature type="coiled-coil region" evidence="10">
    <location>
        <begin position="412"/>
        <end position="499"/>
    </location>
</feature>
<evidence type="ECO:0000313" key="12">
    <source>
        <dbReference type="EMBL" id="HGK27811.1"/>
    </source>
</evidence>
<dbReference type="Pfam" id="PF07724">
    <property type="entry name" value="AAA_2"/>
    <property type="match status" value="1"/>
</dbReference>
<dbReference type="PANTHER" id="PTHR11638">
    <property type="entry name" value="ATP-DEPENDENT CLP PROTEASE"/>
    <property type="match status" value="1"/>
</dbReference>
<evidence type="ECO:0000256" key="9">
    <source>
        <dbReference type="RuleBase" id="RU004432"/>
    </source>
</evidence>
<evidence type="ECO:0000256" key="7">
    <source>
        <dbReference type="ARBA" id="ARBA00026057"/>
    </source>
</evidence>
<dbReference type="CDD" id="cd19499">
    <property type="entry name" value="RecA-like_ClpB_Hsp104-like"/>
    <property type="match status" value="1"/>
</dbReference>
<dbReference type="InterPro" id="IPR017730">
    <property type="entry name" value="Chaperonin_ClpB"/>
</dbReference>
<dbReference type="Gene3D" id="1.10.8.60">
    <property type="match status" value="1"/>
</dbReference>
<organism evidence="12">
    <name type="scientific">candidate division WOR-3 bacterium</name>
    <dbReference type="NCBI Taxonomy" id="2052148"/>
    <lineage>
        <taxon>Bacteria</taxon>
        <taxon>Bacteria division WOR-3</taxon>
    </lineage>
</organism>
<comment type="similarity">
    <text evidence="1 9">Belongs to the ClpA/ClpB family.</text>
</comment>
<dbReference type="NCBIfam" id="TIGR03346">
    <property type="entry name" value="chaperone_ClpB"/>
    <property type="match status" value="1"/>
</dbReference>
<dbReference type="PRINTS" id="PR00300">
    <property type="entry name" value="CLPPROTEASEA"/>
</dbReference>
<keyword evidence="10" id="KW-0963">Cytoplasm</keyword>
<evidence type="ECO:0000256" key="4">
    <source>
        <dbReference type="ARBA" id="ARBA00022840"/>
    </source>
</evidence>
<evidence type="ECO:0000256" key="1">
    <source>
        <dbReference type="ARBA" id="ARBA00008675"/>
    </source>
</evidence>
<dbReference type="PANTHER" id="PTHR11638:SF18">
    <property type="entry name" value="HEAT SHOCK PROTEIN 104"/>
    <property type="match status" value="1"/>
</dbReference>
<dbReference type="GO" id="GO:0034605">
    <property type="term" value="P:cellular response to heat"/>
    <property type="evidence" value="ECO:0007669"/>
    <property type="project" value="TreeGrafter"/>
</dbReference>
<keyword evidence="2 8" id="KW-0677">Repeat</keyword>
<dbReference type="SUPFAM" id="SSF81923">
    <property type="entry name" value="Double Clp-N motif"/>
    <property type="match status" value="1"/>
</dbReference>
<dbReference type="GO" id="GO:0016887">
    <property type="term" value="F:ATP hydrolysis activity"/>
    <property type="evidence" value="ECO:0007669"/>
    <property type="project" value="InterPro"/>
</dbReference>
<dbReference type="FunFam" id="3.40.50.300:FF:000010">
    <property type="entry name" value="Chaperone clpB 1, putative"/>
    <property type="match status" value="1"/>
</dbReference>
<evidence type="ECO:0000256" key="10">
    <source>
        <dbReference type="RuleBase" id="RU362034"/>
    </source>
</evidence>
<dbReference type="Gene3D" id="3.40.50.300">
    <property type="entry name" value="P-loop containing nucleotide triphosphate hydrolases"/>
    <property type="match status" value="3"/>
</dbReference>
<dbReference type="EMBL" id="DSUT01000043">
    <property type="protein sequence ID" value="HGK27811.1"/>
    <property type="molecule type" value="Genomic_DNA"/>
</dbReference>
<dbReference type="SUPFAM" id="SSF52540">
    <property type="entry name" value="P-loop containing nucleoside triphosphate hydrolases"/>
    <property type="match status" value="2"/>
</dbReference>
<dbReference type="Pfam" id="PF10431">
    <property type="entry name" value="ClpB_D2-small"/>
    <property type="match status" value="1"/>
</dbReference>
<comment type="caution">
    <text evidence="12">The sequence shown here is derived from an EMBL/GenBank/DDBJ whole genome shotgun (WGS) entry which is preliminary data.</text>
</comment>
<gene>
    <name evidence="10 12" type="primary">clpB</name>
    <name evidence="12" type="ORF">ENS41_02520</name>
</gene>
<evidence type="ECO:0000256" key="6">
    <source>
        <dbReference type="ARBA" id="ARBA00023186"/>
    </source>
</evidence>
<feature type="domain" description="Clp R" evidence="11">
    <location>
        <begin position="3"/>
        <end position="146"/>
    </location>
</feature>
<dbReference type="InterPro" id="IPR028299">
    <property type="entry name" value="ClpA/B_CS2"/>
</dbReference>
<dbReference type="InterPro" id="IPR001270">
    <property type="entry name" value="ClpA/B"/>
</dbReference>
<dbReference type="InterPro" id="IPR036628">
    <property type="entry name" value="Clp_N_dom_sf"/>
</dbReference>
<dbReference type="Pfam" id="PF02861">
    <property type="entry name" value="Clp_N"/>
    <property type="match status" value="1"/>
</dbReference>
<reference evidence="12" key="1">
    <citation type="journal article" date="2020" name="mSystems">
        <title>Genome- and Community-Level Interaction Insights into Carbon Utilization and Element Cycling Functions of Hydrothermarchaeota in Hydrothermal Sediment.</title>
        <authorList>
            <person name="Zhou Z."/>
            <person name="Liu Y."/>
            <person name="Xu W."/>
            <person name="Pan J."/>
            <person name="Luo Z.H."/>
            <person name="Li M."/>
        </authorList>
    </citation>
    <scope>NUCLEOTIDE SEQUENCE [LARGE SCALE GENOMIC DNA]</scope>
    <source>
        <strain evidence="12">SpSt-488</strain>
    </source>
</reference>
<dbReference type="Pfam" id="PF00004">
    <property type="entry name" value="AAA"/>
    <property type="match status" value="1"/>
</dbReference>
<dbReference type="AlphaFoldDB" id="A0A7C4CAF1"/>
<keyword evidence="3 9" id="KW-0547">Nucleotide-binding</keyword>
<dbReference type="CDD" id="cd00009">
    <property type="entry name" value="AAA"/>
    <property type="match status" value="1"/>
</dbReference>